<dbReference type="InterPro" id="IPR036962">
    <property type="entry name" value="Glyco_hydro_3_N_sf"/>
</dbReference>
<feature type="compositionally biased region" description="Low complexity" evidence="6">
    <location>
        <begin position="36"/>
        <end position="63"/>
    </location>
</feature>
<evidence type="ECO:0000256" key="5">
    <source>
        <dbReference type="ARBA" id="ARBA00023295"/>
    </source>
</evidence>
<dbReference type="Gene3D" id="3.40.50.1700">
    <property type="entry name" value="Glycoside hydrolase family 3 C-terminal domain"/>
    <property type="match status" value="1"/>
</dbReference>
<dbReference type="Gene3D" id="3.20.20.300">
    <property type="entry name" value="Glycoside hydrolase, family 3, N-terminal domain"/>
    <property type="match status" value="1"/>
</dbReference>
<dbReference type="SUPFAM" id="SSF51445">
    <property type="entry name" value="(Trans)glycosidases"/>
    <property type="match status" value="1"/>
</dbReference>
<reference evidence="9 10" key="1">
    <citation type="submission" date="2021-08" db="EMBL/GenBank/DDBJ databases">
        <title>Nocardioides bacterium WL0053 sp. nov., isolated from the sediment.</title>
        <authorList>
            <person name="Wang L."/>
            <person name="Zhang D."/>
            <person name="Zhang A."/>
        </authorList>
    </citation>
    <scope>NUCLEOTIDE SEQUENCE [LARGE SCALE GENOMIC DNA]</scope>
    <source>
        <strain evidence="9 10">WL0053</strain>
    </source>
</reference>
<feature type="chain" id="PRO_5047252616" description="beta-N-acetylhexosaminidase" evidence="7">
    <location>
        <begin position="25"/>
        <end position="562"/>
    </location>
</feature>
<feature type="region of interest" description="Disordered" evidence="6">
    <location>
        <begin position="23"/>
        <end position="84"/>
    </location>
</feature>
<dbReference type="PANTHER" id="PTHR30480">
    <property type="entry name" value="BETA-HEXOSAMINIDASE-RELATED"/>
    <property type="match status" value="1"/>
</dbReference>
<organism evidence="9 10">
    <name type="scientific">Nocardioides jiangsuensis</name>
    <dbReference type="NCBI Taxonomy" id="2866161"/>
    <lineage>
        <taxon>Bacteria</taxon>
        <taxon>Bacillati</taxon>
        <taxon>Actinomycetota</taxon>
        <taxon>Actinomycetes</taxon>
        <taxon>Propionibacteriales</taxon>
        <taxon>Nocardioidaceae</taxon>
        <taxon>Nocardioides</taxon>
    </lineage>
</organism>
<proteinExistence type="inferred from homology"/>
<evidence type="ECO:0000313" key="9">
    <source>
        <dbReference type="EMBL" id="MBY9074819.1"/>
    </source>
</evidence>
<comment type="similarity">
    <text evidence="2">Belongs to the glycosyl hydrolase 3 family.</text>
</comment>
<sequence>MTRTTTRAALAGLTLLLAGCSTEADPATDRGVAERTSAQSTPSASTSEAPDAGGQAAAGPARPSDAERRQAAAAAPGWGPTPREVGRAQRIAASMPLSHLAGQVIVARYPGTGAPTSLVNGLHLGGVIVMGDNVGSTGQVRASNRALQDSARQAGRRWPVFIGVDQEGGIVERVQDRATRFPAFMTAGAARDTELTSAAAAASGAELSGLGFSVVFAPNADVTSGPDDPTIGSRSAGSSPRVVATQMNAAVDGYLSSGILPVIKHFPGHGSVPADSHLEMPVQDKSLRQLRRSDLVPFASGVDGGVSSVMVAHIAVQAVDPGTPATLSRKVVTGLLRRDLGFRGLVVTDALNMEAVAGSYSSAGAAVRALRAGNDVLLMPTSPRAARDGIVAAVRDGRLSRDRVEEAASRQIALLLHQQAAGPTKTRRPGSSIGVSQRLSAAGATVVSGPCKGRLVGRSVTASGPDDAVRRFYAAADRAGLRTGGGTTVAFTGYGGSGRSADVVVSTDTPYVLGDSYGRTARIAMYGDTPGAMRALVDVLTGKERAPGRLPVPVDDVARTGC</sequence>
<evidence type="ECO:0000259" key="8">
    <source>
        <dbReference type="Pfam" id="PF00933"/>
    </source>
</evidence>
<accession>A0ABS7RIG5</accession>
<dbReference type="Pfam" id="PF00933">
    <property type="entry name" value="Glyco_hydro_3"/>
    <property type="match status" value="1"/>
</dbReference>
<evidence type="ECO:0000256" key="7">
    <source>
        <dbReference type="SAM" id="SignalP"/>
    </source>
</evidence>
<dbReference type="PROSITE" id="PS51257">
    <property type="entry name" value="PROKAR_LIPOPROTEIN"/>
    <property type="match status" value="1"/>
</dbReference>
<name>A0ABS7RIG5_9ACTN</name>
<dbReference type="InterPro" id="IPR017853">
    <property type="entry name" value="GH"/>
</dbReference>
<comment type="caution">
    <text evidence="9">The sequence shown here is derived from an EMBL/GenBank/DDBJ whole genome shotgun (WGS) entry which is preliminary data.</text>
</comment>
<keyword evidence="4" id="KW-0378">Hydrolase</keyword>
<evidence type="ECO:0000256" key="6">
    <source>
        <dbReference type="SAM" id="MobiDB-lite"/>
    </source>
</evidence>
<evidence type="ECO:0000256" key="4">
    <source>
        <dbReference type="ARBA" id="ARBA00022801"/>
    </source>
</evidence>
<dbReference type="EMBL" id="JAIEZQ010000001">
    <property type="protein sequence ID" value="MBY9074819.1"/>
    <property type="molecule type" value="Genomic_DNA"/>
</dbReference>
<feature type="domain" description="Glycoside hydrolase family 3 N-terminal" evidence="8">
    <location>
        <begin position="117"/>
        <end position="410"/>
    </location>
</feature>
<feature type="signal peptide" evidence="7">
    <location>
        <begin position="1"/>
        <end position="24"/>
    </location>
</feature>
<evidence type="ECO:0000313" key="10">
    <source>
        <dbReference type="Proteomes" id="UP000754710"/>
    </source>
</evidence>
<dbReference type="InterPro" id="IPR019800">
    <property type="entry name" value="Glyco_hydro_3_AS"/>
</dbReference>
<evidence type="ECO:0000256" key="3">
    <source>
        <dbReference type="ARBA" id="ARBA00012663"/>
    </source>
</evidence>
<protein>
    <recommendedName>
        <fullName evidence="3">beta-N-acetylhexosaminidase</fullName>
        <ecNumber evidence="3">3.2.1.52</ecNumber>
    </recommendedName>
</protein>
<gene>
    <name evidence="9" type="ORF">K1X13_08305</name>
</gene>
<dbReference type="InterPro" id="IPR036881">
    <property type="entry name" value="Glyco_hydro_3_C_sf"/>
</dbReference>
<dbReference type="EC" id="3.2.1.52" evidence="3"/>
<keyword evidence="10" id="KW-1185">Reference proteome</keyword>
<keyword evidence="7" id="KW-0732">Signal</keyword>
<evidence type="ECO:0000256" key="1">
    <source>
        <dbReference type="ARBA" id="ARBA00001231"/>
    </source>
</evidence>
<dbReference type="PANTHER" id="PTHR30480:SF13">
    <property type="entry name" value="BETA-HEXOSAMINIDASE"/>
    <property type="match status" value="1"/>
</dbReference>
<evidence type="ECO:0000256" key="2">
    <source>
        <dbReference type="ARBA" id="ARBA00005336"/>
    </source>
</evidence>
<dbReference type="InterPro" id="IPR001764">
    <property type="entry name" value="Glyco_hydro_3_N"/>
</dbReference>
<dbReference type="PROSITE" id="PS00775">
    <property type="entry name" value="GLYCOSYL_HYDROL_F3"/>
    <property type="match status" value="1"/>
</dbReference>
<dbReference type="InterPro" id="IPR050226">
    <property type="entry name" value="NagZ_Beta-hexosaminidase"/>
</dbReference>
<comment type="catalytic activity">
    <reaction evidence="1">
        <text>Hydrolysis of terminal non-reducing N-acetyl-D-hexosamine residues in N-acetyl-beta-D-hexosaminides.</text>
        <dbReference type="EC" id="3.2.1.52"/>
    </reaction>
</comment>
<dbReference type="Proteomes" id="UP000754710">
    <property type="component" value="Unassembled WGS sequence"/>
</dbReference>
<dbReference type="RefSeq" id="WP_221024452.1">
    <property type="nucleotide sequence ID" value="NZ_JAIEZQ010000001.1"/>
</dbReference>
<keyword evidence="5" id="KW-0326">Glycosidase</keyword>